<evidence type="ECO:0000256" key="1">
    <source>
        <dbReference type="SAM" id="MobiDB-lite"/>
    </source>
</evidence>
<feature type="compositionally biased region" description="Low complexity" evidence="1">
    <location>
        <begin position="1473"/>
        <end position="1497"/>
    </location>
</feature>
<proteinExistence type="predicted"/>
<dbReference type="RefSeq" id="WP_378323952.1">
    <property type="nucleotide sequence ID" value="NZ_JBHTGP010000013.1"/>
</dbReference>
<gene>
    <name evidence="2" type="ORF">ACFQZM_26670</name>
</gene>
<reference evidence="3" key="1">
    <citation type="journal article" date="2019" name="Int. J. Syst. Evol. Microbiol.">
        <title>The Global Catalogue of Microorganisms (GCM) 10K type strain sequencing project: providing services to taxonomists for standard genome sequencing and annotation.</title>
        <authorList>
            <consortium name="The Broad Institute Genomics Platform"/>
            <consortium name="The Broad Institute Genome Sequencing Center for Infectious Disease"/>
            <person name="Wu L."/>
            <person name="Ma J."/>
        </authorList>
    </citation>
    <scope>NUCLEOTIDE SEQUENCE [LARGE SCALE GENOMIC DNA]</scope>
    <source>
        <strain evidence="3">JCM 9371</strain>
    </source>
</reference>
<protein>
    <submittedName>
        <fullName evidence="2">Uncharacterized protein</fullName>
    </submittedName>
</protein>
<accession>A0ABW2XQT2</accession>
<dbReference type="EMBL" id="JBHTGP010000013">
    <property type="protein sequence ID" value="MFD0688105.1"/>
    <property type="molecule type" value="Genomic_DNA"/>
</dbReference>
<keyword evidence="3" id="KW-1185">Reference proteome</keyword>
<evidence type="ECO:0000313" key="3">
    <source>
        <dbReference type="Proteomes" id="UP001597063"/>
    </source>
</evidence>
<name>A0ABW2XQT2_9ACTN</name>
<comment type="caution">
    <text evidence="2">The sequence shown here is derived from an EMBL/GenBank/DDBJ whole genome shotgun (WGS) entry which is preliminary data.</text>
</comment>
<feature type="region of interest" description="Disordered" evidence="1">
    <location>
        <begin position="1456"/>
        <end position="1497"/>
    </location>
</feature>
<organism evidence="2 3">
    <name type="scientific">Actinomadura fibrosa</name>
    <dbReference type="NCBI Taxonomy" id="111802"/>
    <lineage>
        <taxon>Bacteria</taxon>
        <taxon>Bacillati</taxon>
        <taxon>Actinomycetota</taxon>
        <taxon>Actinomycetes</taxon>
        <taxon>Streptosporangiales</taxon>
        <taxon>Thermomonosporaceae</taxon>
        <taxon>Actinomadura</taxon>
    </lineage>
</organism>
<evidence type="ECO:0000313" key="2">
    <source>
        <dbReference type="EMBL" id="MFD0688105.1"/>
    </source>
</evidence>
<dbReference type="Proteomes" id="UP001597063">
    <property type="component" value="Unassembled WGS sequence"/>
</dbReference>
<sequence>MSPALSGQVPATGWSLSARYPVALLPVRLETRFDGPRLLVRVYPDQIHVDSHEAKLTPTERDAGHRYWTRQNEPEAAWEELVLYHGAPRAAWIARVMQPDDTGTFPGPLERTDTWEEAPHARAMPTRWRLAARTASGRVITADFPKEVRPDLAVGPSPRAPQGLAALTDEDAPVDEGMRWLVDFPAAVDAGMAVAVDGVTEEITLLVVYGVDEKAAPETAAAKLAELLEAQAATVGLGFVPPGTPTNNTETVSSGYAPRSRETAASARVTGAPATAVGPDSAAALLAEALALPLASRTGDLLERTRRAPAPSGAATALGRAPDGGDDLRRTGAAVRRLLFPAGLDYLVRHLMGGHEAGWDADLPAIRSHFVAHVHPDGPLPALRVGRQVYGVLPVAAMRRWAAAGPGEAKAVDLLTRLLDRVWLTSPVPRIRPGLDDPDGTMLDILATDALPREMRVRAMLGNEYVAWLWRFARLELGGGWREQVAGPSRRLLADLGLGRPGDPPLSLAVFADTSMRLGTPIAGGDAAAIRAYLQELAAPGLRADEAPAPSGPAPLFRRLLRAALLAEHSNAAALIDGVGQVPDPELIDIFPREVTSTLARRLGQPLPLPGGGTDPALTVGGYLAAADRPGDTRHAAVTKDIRDFRDTLTRLAGPGLAPERLEREVAGTLALTAHRLDAWITSFATKRLEGLVRGRPAGEKAGVHVGGYGWVANLVPPSGPRDQVPLPDGVPAGPLYPAPDEAGHVHAPSLTQAVTAAVLRSGWRSHGGANGSANGGGNPLAVELTSRRVRLAEQLIAGVRDGQPLGLLLGYRFERGLHDHPRGPLDQHLPLFRDAAPVRAHSVTPDATAVPAIESTAVTDGLELHRLHGAGDLDAVLAQLPVRDRAAVEDVLTDLADAIDAVGDALLAEGVHQIAQGNATRAAAALDASAHGGSTPPELQFCRTADSGAAVTHRVLLLFNYDARFEKLRWGAPIAEQVRVFAAAPADGVATALLSPNWRVRWRNTWRSPDGARTVVQPPLSLDYLQIPAIDHVAAPVRGARPDAGAELERRIEAAAWPRRDAAKVGEDWTLEPGFERDPAWPADQVSLAEFLEAASAVRRLLTQSRPVEAADLAGPGATAESTFDQATKNRADFALQILGTSITGLAATAETEVRKALASAAGFGVLGAVAPPPRTGAAQLVMEQAASARTELLHRRLAHCRTVAEYRGRALTCTLDACTCVPADYDAPTAPPARRRDYQTARLRALFGQDLPVLQNTAAPDPAALAAALAPGNELAGGSAHAVRRWLAKYGRVRPKVGTLQKALAYTEALTGAGAATLPATVRAVQFPSKPGDRWAGESAPAGDVVSMVVVTLGDFDPAKPVTGLLVDEWTEVVPAARQETGLTFEYDAPGATAPQAVLLAVPADGAPAWQPDALVQTLEEAFDLARARAADIDSLGAAGQFLPGTYFPVNLTEPQTSTDFVPDAPPPDGTAPAGTLTAPPTVPSTAPSTAGGTR</sequence>